<comment type="pathway">
    <text evidence="7">Cell wall biogenesis; peptidoglycan biosynthesis.</text>
</comment>
<proteinExistence type="inferred from homology"/>
<dbReference type="PROSITE" id="PS00924">
    <property type="entry name" value="ASP_GLU_RACEMASE_2"/>
    <property type="match status" value="1"/>
</dbReference>
<accession>A0A1F6V712</accession>
<comment type="catalytic activity">
    <reaction evidence="1 7">
        <text>L-glutamate = D-glutamate</text>
        <dbReference type="Rhea" id="RHEA:12813"/>
        <dbReference type="ChEBI" id="CHEBI:29985"/>
        <dbReference type="ChEBI" id="CHEBI:29986"/>
        <dbReference type="EC" id="5.1.1.3"/>
    </reaction>
</comment>
<evidence type="ECO:0000256" key="4">
    <source>
        <dbReference type="ARBA" id="ARBA00022984"/>
    </source>
</evidence>
<gene>
    <name evidence="7" type="primary">murI</name>
    <name evidence="8" type="ORF">A2647_04920</name>
</gene>
<dbReference type="GO" id="GO:0008881">
    <property type="term" value="F:glutamate racemase activity"/>
    <property type="evidence" value="ECO:0007669"/>
    <property type="project" value="UniProtKB-UniRule"/>
</dbReference>
<feature type="binding site" evidence="7">
    <location>
        <begin position="193"/>
        <end position="194"/>
    </location>
    <ligand>
        <name>substrate</name>
    </ligand>
</feature>
<comment type="caution">
    <text evidence="8">The sequence shown here is derived from an EMBL/GenBank/DDBJ whole genome shotgun (WGS) entry which is preliminary data.</text>
</comment>
<dbReference type="SUPFAM" id="SSF53681">
    <property type="entry name" value="Aspartate/glutamate racemase"/>
    <property type="match status" value="2"/>
</dbReference>
<comment type="function">
    <text evidence="7">Provides the (R)-glutamate required for cell wall biosynthesis.</text>
</comment>
<dbReference type="Pfam" id="PF01177">
    <property type="entry name" value="Asp_Glu_race"/>
    <property type="match status" value="1"/>
</dbReference>
<evidence type="ECO:0000313" key="9">
    <source>
        <dbReference type="Proteomes" id="UP000177370"/>
    </source>
</evidence>
<dbReference type="UniPathway" id="UPA00219"/>
<evidence type="ECO:0000256" key="5">
    <source>
        <dbReference type="ARBA" id="ARBA00023235"/>
    </source>
</evidence>
<feature type="binding site" evidence="7">
    <location>
        <begin position="18"/>
        <end position="19"/>
    </location>
    <ligand>
        <name>substrate</name>
    </ligand>
</feature>
<protein>
    <recommendedName>
        <fullName evidence="2 7">Glutamate racemase</fullName>
        <ecNumber evidence="2 7">5.1.1.3</ecNumber>
    </recommendedName>
</protein>
<evidence type="ECO:0000256" key="2">
    <source>
        <dbReference type="ARBA" id="ARBA00013090"/>
    </source>
</evidence>
<dbReference type="GO" id="GO:0008360">
    <property type="term" value="P:regulation of cell shape"/>
    <property type="evidence" value="ECO:0007669"/>
    <property type="project" value="UniProtKB-KW"/>
</dbReference>
<evidence type="ECO:0000256" key="1">
    <source>
        <dbReference type="ARBA" id="ARBA00001602"/>
    </source>
</evidence>
<dbReference type="AlphaFoldDB" id="A0A1F6V712"/>
<dbReference type="InterPro" id="IPR004391">
    <property type="entry name" value="Glu_race"/>
</dbReference>
<comment type="similarity">
    <text evidence="7">Belongs to the aspartate/glutamate racemases family.</text>
</comment>
<name>A0A1F6V712_9BACT</name>
<feature type="binding site" evidence="7">
    <location>
        <begin position="83"/>
        <end position="84"/>
    </location>
    <ligand>
        <name>substrate</name>
    </ligand>
</feature>
<dbReference type="FunFam" id="3.40.50.1860:FF:000001">
    <property type="entry name" value="Glutamate racemase"/>
    <property type="match status" value="1"/>
</dbReference>
<keyword evidence="5 7" id="KW-0413">Isomerase</keyword>
<dbReference type="EC" id="5.1.1.3" evidence="2 7"/>
<reference evidence="8 9" key="1">
    <citation type="journal article" date="2016" name="Nat. Commun.">
        <title>Thousands of microbial genomes shed light on interconnected biogeochemical processes in an aquifer system.</title>
        <authorList>
            <person name="Anantharaman K."/>
            <person name="Brown C.T."/>
            <person name="Hug L.A."/>
            <person name="Sharon I."/>
            <person name="Castelle C.J."/>
            <person name="Probst A.J."/>
            <person name="Thomas B.C."/>
            <person name="Singh A."/>
            <person name="Wilkins M.J."/>
            <person name="Karaoz U."/>
            <person name="Brodie E.L."/>
            <person name="Williams K.H."/>
            <person name="Hubbard S.S."/>
            <person name="Banfield J.F."/>
        </authorList>
    </citation>
    <scope>NUCLEOTIDE SEQUENCE [LARGE SCALE GENOMIC DNA]</scope>
</reference>
<feature type="active site" description="Proton donor/acceptor" evidence="7">
    <location>
        <position position="192"/>
    </location>
</feature>
<dbReference type="EMBL" id="MFTP01000022">
    <property type="protein sequence ID" value="OGI65254.1"/>
    <property type="molecule type" value="Genomic_DNA"/>
</dbReference>
<feature type="binding site" evidence="7">
    <location>
        <begin position="50"/>
        <end position="51"/>
    </location>
    <ligand>
        <name>substrate</name>
    </ligand>
</feature>
<dbReference type="HAMAP" id="MF_00258">
    <property type="entry name" value="Glu_racemase"/>
    <property type="match status" value="1"/>
</dbReference>
<evidence type="ECO:0000256" key="3">
    <source>
        <dbReference type="ARBA" id="ARBA00022960"/>
    </source>
</evidence>
<feature type="active site" description="Proton donor/acceptor" evidence="7">
    <location>
        <position position="82"/>
    </location>
</feature>
<dbReference type="Gene3D" id="3.40.50.1860">
    <property type="match status" value="2"/>
</dbReference>
<dbReference type="PANTHER" id="PTHR21198:SF3">
    <property type="entry name" value="GLUTAMATE RACEMASE"/>
    <property type="match status" value="1"/>
</dbReference>
<dbReference type="Proteomes" id="UP000177370">
    <property type="component" value="Unassembled WGS sequence"/>
</dbReference>
<evidence type="ECO:0000256" key="6">
    <source>
        <dbReference type="ARBA" id="ARBA00023316"/>
    </source>
</evidence>
<keyword evidence="6 7" id="KW-0961">Cell wall biogenesis/degradation</keyword>
<organism evidence="8 9">
    <name type="scientific">Candidatus Nomurabacteria bacterium RIFCSPHIGHO2_01_FULL_40_24b</name>
    <dbReference type="NCBI Taxonomy" id="1801739"/>
    <lineage>
        <taxon>Bacteria</taxon>
        <taxon>Candidatus Nomuraibacteriota</taxon>
    </lineage>
</organism>
<evidence type="ECO:0000256" key="7">
    <source>
        <dbReference type="HAMAP-Rule" id="MF_00258"/>
    </source>
</evidence>
<dbReference type="NCBIfam" id="TIGR00067">
    <property type="entry name" value="glut_race"/>
    <property type="match status" value="1"/>
</dbReference>
<dbReference type="GO" id="GO:0009252">
    <property type="term" value="P:peptidoglycan biosynthetic process"/>
    <property type="evidence" value="ECO:0007669"/>
    <property type="project" value="UniProtKB-UniRule"/>
</dbReference>
<keyword evidence="3 7" id="KW-0133">Cell shape</keyword>
<evidence type="ECO:0000313" key="8">
    <source>
        <dbReference type="EMBL" id="OGI65254.1"/>
    </source>
</evidence>
<dbReference type="GO" id="GO:0071555">
    <property type="term" value="P:cell wall organization"/>
    <property type="evidence" value="ECO:0007669"/>
    <property type="project" value="UniProtKB-KW"/>
</dbReference>
<dbReference type="InterPro" id="IPR015942">
    <property type="entry name" value="Asp/Glu/hydantoin_racemase"/>
</dbReference>
<dbReference type="PANTHER" id="PTHR21198">
    <property type="entry name" value="GLUTAMATE RACEMASE"/>
    <property type="match status" value="1"/>
</dbReference>
<dbReference type="InterPro" id="IPR001920">
    <property type="entry name" value="Asp/Glu_race"/>
</dbReference>
<sequence length="270" mass="29843">MLDIKKKKINNRPIGVFDSGVGGLSIFVELKKLLPHENFVFFADQKNVPYGEKSKKELVGFMYKVVDYLKDKHDIKMFVIACNTATCFTIKGLRARYAMPMVGTEPAVKPASQGTKTGTIAIISTPATSKSKTVKKLINDYGNGITVLNIGCKNLENTVEKGNLENPEVNKLLRKYLKEVKNSNTDQLVLGCTHYPFLKIAIEKILGPSVKLVDSGQAIARHTRSLLQTHKILSKGKGTTAYFTTGSAKKFSKVASELLKHKIKANKIKL</sequence>
<dbReference type="InterPro" id="IPR033134">
    <property type="entry name" value="Asp/Glu_racemase_AS_2"/>
</dbReference>
<keyword evidence="4 7" id="KW-0573">Peptidoglycan synthesis</keyword>